<keyword evidence="2" id="KW-1133">Transmembrane helix</keyword>
<keyword evidence="2" id="KW-0812">Transmembrane</keyword>
<comment type="caution">
    <text evidence="3">The sequence shown here is derived from an EMBL/GenBank/DDBJ whole genome shotgun (WGS) entry which is preliminary data.</text>
</comment>
<feature type="compositionally biased region" description="Basic and acidic residues" evidence="1">
    <location>
        <begin position="112"/>
        <end position="121"/>
    </location>
</feature>
<feature type="region of interest" description="Disordered" evidence="1">
    <location>
        <begin position="94"/>
        <end position="121"/>
    </location>
</feature>
<evidence type="ECO:0000313" key="4">
    <source>
        <dbReference type="Proteomes" id="UP000632740"/>
    </source>
</evidence>
<evidence type="ECO:0000313" key="3">
    <source>
        <dbReference type="EMBL" id="GIG21641.1"/>
    </source>
</evidence>
<dbReference type="Proteomes" id="UP000632740">
    <property type="component" value="Unassembled WGS sequence"/>
</dbReference>
<name>A0A919P1H1_9CELL</name>
<evidence type="ECO:0000256" key="2">
    <source>
        <dbReference type="SAM" id="Phobius"/>
    </source>
</evidence>
<keyword evidence="4" id="KW-1185">Reference proteome</keyword>
<gene>
    <name evidence="3" type="ORF">Cch01nite_23650</name>
</gene>
<dbReference type="EMBL" id="BONK01000007">
    <property type="protein sequence ID" value="GIG21641.1"/>
    <property type="molecule type" value="Genomic_DNA"/>
</dbReference>
<organism evidence="3 4">
    <name type="scientific">Cellulomonas chitinilytica</name>
    <dbReference type="NCBI Taxonomy" id="398759"/>
    <lineage>
        <taxon>Bacteria</taxon>
        <taxon>Bacillati</taxon>
        <taxon>Actinomycetota</taxon>
        <taxon>Actinomycetes</taxon>
        <taxon>Micrococcales</taxon>
        <taxon>Cellulomonadaceae</taxon>
        <taxon>Cellulomonas</taxon>
    </lineage>
</organism>
<reference evidence="3" key="1">
    <citation type="submission" date="2021-01" db="EMBL/GenBank/DDBJ databases">
        <title>Whole genome shotgun sequence of Cellulomonas chitinilytica NBRC 110799.</title>
        <authorList>
            <person name="Komaki H."/>
            <person name="Tamura T."/>
        </authorList>
    </citation>
    <scope>NUCLEOTIDE SEQUENCE</scope>
    <source>
        <strain evidence="3">NBRC 110799</strain>
    </source>
</reference>
<dbReference type="RefSeq" id="WP_203754119.1">
    <property type="nucleotide sequence ID" value="NZ_BONK01000007.1"/>
</dbReference>
<accession>A0A919P1H1</accession>
<keyword evidence="2" id="KW-0472">Membrane</keyword>
<feature type="compositionally biased region" description="Low complexity" evidence="1">
    <location>
        <begin position="94"/>
        <end position="111"/>
    </location>
</feature>
<dbReference type="AlphaFoldDB" id="A0A919P1H1"/>
<feature type="transmembrane region" description="Helical" evidence="2">
    <location>
        <begin position="50"/>
        <end position="72"/>
    </location>
</feature>
<proteinExistence type="predicted"/>
<sequence length="121" mass="12332">MRSPQLRRSAPTLAWALVLLVGGVVVWGAAREANLRSAVLDPSFGGEPGTPWLVIGGVVVLVGLALLVVGLVRLFAPVDAASVASDVAPELAPDAAPDLAPDLAPDAAPDAAPDREAQRSR</sequence>
<feature type="transmembrane region" description="Helical" evidence="2">
    <location>
        <begin position="12"/>
        <end position="30"/>
    </location>
</feature>
<protein>
    <submittedName>
        <fullName evidence="3">Uncharacterized protein</fullName>
    </submittedName>
</protein>
<evidence type="ECO:0000256" key="1">
    <source>
        <dbReference type="SAM" id="MobiDB-lite"/>
    </source>
</evidence>